<dbReference type="InterPro" id="IPR007185">
    <property type="entry name" value="DNA_pol_a/d/e_bsu"/>
</dbReference>
<dbReference type="InterPro" id="IPR040663">
    <property type="entry name" value="DNA_pol_D_N"/>
</dbReference>
<comment type="caution">
    <text evidence="6">The sequence shown here is derived from an EMBL/GenBank/DDBJ whole genome shotgun (WGS) entry which is preliminary data.</text>
</comment>
<proteinExistence type="inferred from homology"/>
<evidence type="ECO:0000313" key="7">
    <source>
        <dbReference type="Proteomes" id="UP001365128"/>
    </source>
</evidence>
<keyword evidence="7" id="KW-1185">Reference proteome</keyword>
<evidence type="ECO:0000256" key="3">
    <source>
        <dbReference type="SAM" id="MobiDB-lite"/>
    </source>
</evidence>
<feature type="region of interest" description="Disordered" evidence="3">
    <location>
        <begin position="445"/>
        <end position="477"/>
    </location>
</feature>
<evidence type="ECO:0000313" key="6">
    <source>
        <dbReference type="EMBL" id="KAK7536675.1"/>
    </source>
</evidence>
<feature type="compositionally biased region" description="Acidic residues" evidence="3">
    <location>
        <begin position="451"/>
        <end position="462"/>
    </location>
</feature>
<dbReference type="InterPro" id="IPR024826">
    <property type="entry name" value="DNA_pol_delta/II_ssu"/>
</dbReference>
<dbReference type="Pfam" id="PF18018">
    <property type="entry name" value="DNA_pol_D_N"/>
    <property type="match status" value="1"/>
</dbReference>
<accession>A0ABR1LPI8</accession>
<evidence type="ECO:0000259" key="4">
    <source>
        <dbReference type="Pfam" id="PF04042"/>
    </source>
</evidence>
<dbReference type="PANTHER" id="PTHR10416">
    <property type="entry name" value="DNA POLYMERASE DELTA SUBUNIT 2"/>
    <property type="match status" value="1"/>
</dbReference>
<dbReference type="Proteomes" id="UP001365128">
    <property type="component" value="Unassembled WGS sequence"/>
</dbReference>
<dbReference type="EMBL" id="JBBPDW010000035">
    <property type="protein sequence ID" value="KAK7536675.1"/>
    <property type="molecule type" value="Genomic_DNA"/>
</dbReference>
<evidence type="ECO:0000256" key="2">
    <source>
        <dbReference type="ARBA" id="ARBA00022705"/>
    </source>
</evidence>
<dbReference type="Pfam" id="PF04042">
    <property type="entry name" value="DNA_pol_E_B"/>
    <property type="match status" value="1"/>
</dbReference>
<name>A0ABR1LPI8_9PEZI</name>
<dbReference type="Gene3D" id="3.60.21.50">
    <property type="match status" value="1"/>
</dbReference>
<evidence type="ECO:0000256" key="1">
    <source>
        <dbReference type="ARBA" id="ARBA00006035"/>
    </source>
</evidence>
<feature type="domain" description="DNA polymerase alpha/delta/epsilon subunit B" evidence="4">
    <location>
        <begin position="256"/>
        <end position="530"/>
    </location>
</feature>
<dbReference type="Gene3D" id="2.40.50.430">
    <property type="match status" value="1"/>
</dbReference>
<sequence length="586" mass="62829">MRFRVARAKCLGSCCPPYTNPNAQSRQLPIAPFPPLPRPAMAIPEFPADLLQSPSSSEFPAISRPDTPSYHPLHTFALPKGQDRHYVQQYADMYFLRLAQLKPIVEQVAEEAWEGFEIAGERARRVERVLDVRQGQACWVVGTVFMQMALKPDVLDDISKEHWIAAPPPREKYMSPDGNGDEIMLEDESGRLHISGSILREHPLVTGAIVAAIGSENKHGVFEVIDIRVADLPPQPERWALSEPPATKTPPSSKKIAIVSGLNISGTSTDSLALDLLLEYLLGEAGDASSASQITRLIIAGDSISKGSPIPTREDLATRSKISGSGTGAAARKFGYDASAYNAAPIERLDAFLAELLPSIPVTILPGASDPANVAVPQQPLHPALFRQSRAYMKSPAAGDEAEAGWLDAVTNPWEGEVEGWRLLGSGGQNVNDVAKYVGVSSSGGAAAGEGEGEAMDVDGGDGDGAAKGQTSTDDDSDRCELMDALLRWRCVAPTAPDTLWSYPFQDDDPFLLARCPHLFFAGNQPRFATDLVRGPADQLVRLVAVPRFCDTGLVVLVNVGGGDEEEGKDGEEVLGVEVVRVVAEG</sequence>
<dbReference type="PANTHER" id="PTHR10416:SF0">
    <property type="entry name" value="DNA POLYMERASE DELTA SUBUNIT 2"/>
    <property type="match status" value="1"/>
</dbReference>
<comment type="similarity">
    <text evidence="1">Belongs to the DNA polymerase delta/II small subunit family.</text>
</comment>
<keyword evidence="2" id="KW-0235">DNA replication</keyword>
<organism evidence="6 7">
    <name type="scientific">Phyllosticta citricarpa</name>
    <dbReference type="NCBI Taxonomy" id="55181"/>
    <lineage>
        <taxon>Eukaryota</taxon>
        <taxon>Fungi</taxon>
        <taxon>Dikarya</taxon>
        <taxon>Ascomycota</taxon>
        <taxon>Pezizomycotina</taxon>
        <taxon>Dothideomycetes</taxon>
        <taxon>Dothideomycetes incertae sedis</taxon>
        <taxon>Botryosphaeriales</taxon>
        <taxon>Phyllostictaceae</taxon>
        <taxon>Phyllosticta</taxon>
    </lineage>
</organism>
<evidence type="ECO:0000259" key="5">
    <source>
        <dbReference type="Pfam" id="PF18018"/>
    </source>
</evidence>
<protein>
    <submittedName>
        <fullName evidence="6">DNA polymerase-like protein subunit delta-2</fullName>
    </submittedName>
</protein>
<gene>
    <name evidence="6" type="ORF">IWX46DRAFT_610107</name>
</gene>
<feature type="domain" description="DNA polymerase delta subunit OB-fold" evidence="5">
    <location>
        <begin position="89"/>
        <end position="227"/>
    </location>
</feature>
<reference evidence="6 7" key="1">
    <citation type="submission" date="2024-04" db="EMBL/GenBank/DDBJ databases">
        <title>Phyllosticta paracitricarpa is synonymous to the EU quarantine fungus P. citricarpa based on phylogenomic analyses.</title>
        <authorList>
            <consortium name="Lawrence Berkeley National Laboratory"/>
            <person name="Van Ingen-Buijs V.A."/>
            <person name="Van Westerhoven A.C."/>
            <person name="Haridas S."/>
            <person name="Skiadas P."/>
            <person name="Martin F."/>
            <person name="Groenewald J.Z."/>
            <person name="Crous P.W."/>
            <person name="Seidl M.F."/>
        </authorList>
    </citation>
    <scope>NUCLEOTIDE SEQUENCE [LARGE SCALE GENOMIC DNA]</scope>
    <source>
        <strain evidence="6 7">CBS 122670</strain>
    </source>
</reference>